<name>A0A6H1PAU2_PRIMG</name>
<dbReference type="AlphaFoldDB" id="A0A6H1PAU2"/>
<keyword evidence="3" id="KW-0808">Transferase</keyword>
<evidence type="ECO:0000256" key="1">
    <source>
        <dbReference type="ARBA" id="ARBA00006739"/>
    </source>
</evidence>
<evidence type="ECO:0000259" key="2">
    <source>
        <dbReference type="Pfam" id="PF00535"/>
    </source>
</evidence>
<dbReference type="SUPFAM" id="SSF53448">
    <property type="entry name" value="Nucleotide-diphospho-sugar transferases"/>
    <property type="match status" value="1"/>
</dbReference>
<organism evidence="3 4">
    <name type="scientific">Priestia megaterium</name>
    <name type="common">Bacillus megaterium</name>
    <dbReference type="NCBI Taxonomy" id="1404"/>
    <lineage>
        <taxon>Bacteria</taxon>
        <taxon>Bacillati</taxon>
        <taxon>Bacillota</taxon>
        <taxon>Bacilli</taxon>
        <taxon>Bacillales</taxon>
        <taxon>Bacillaceae</taxon>
        <taxon>Priestia</taxon>
    </lineage>
</organism>
<feature type="domain" description="Glycosyltransferase 2-like" evidence="2">
    <location>
        <begin position="4"/>
        <end position="168"/>
    </location>
</feature>
<accession>A0A6H1PAU2</accession>
<dbReference type="Proteomes" id="UP000501868">
    <property type="component" value="Chromosome"/>
</dbReference>
<reference evidence="3 4" key="2">
    <citation type="submission" date="2020-04" db="EMBL/GenBank/DDBJ databases">
        <authorList>
            <person name="Fomenkov A."/>
            <person name="Anton B.P."/>
            <person name="Roberts R.J."/>
        </authorList>
    </citation>
    <scope>NUCLEOTIDE SEQUENCE [LARGE SCALE GENOMIC DNA]</scope>
    <source>
        <strain evidence="3 4">S2</strain>
    </source>
</reference>
<dbReference type="InterPro" id="IPR029044">
    <property type="entry name" value="Nucleotide-diphossugar_trans"/>
</dbReference>
<protein>
    <submittedName>
        <fullName evidence="3">Glycosyltransferase family 2 protein</fullName>
    </submittedName>
</protein>
<dbReference type="PANTHER" id="PTHR22916:SF3">
    <property type="entry name" value="UDP-GLCNAC:BETAGAL BETA-1,3-N-ACETYLGLUCOSAMINYLTRANSFERASE-LIKE PROTEIN 1"/>
    <property type="match status" value="1"/>
</dbReference>
<dbReference type="CDD" id="cd00761">
    <property type="entry name" value="Glyco_tranf_GTA_type"/>
    <property type="match status" value="1"/>
</dbReference>
<evidence type="ECO:0000313" key="4">
    <source>
        <dbReference type="Proteomes" id="UP000501868"/>
    </source>
</evidence>
<dbReference type="Pfam" id="PF00535">
    <property type="entry name" value="Glycos_transf_2"/>
    <property type="match status" value="1"/>
</dbReference>
<comment type="similarity">
    <text evidence="1">Belongs to the glycosyltransferase 2 family.</text>
</comment>
<reference evidence="3 4" key="1">
    <citation type="submission" date="2020-04" db="EMBL/GenBank/DDBJ databases">
        <title>Genome-Wide Identification of 5-Methylcytosine Sites in Bacterial Genomes By High-Throughput Sequencing of MspJI Restriction Fragments.</title>
        <authorList>
            <person name="Wu V."/>
        </authorList>
    </citation>
    <scope>NUCLEOTIDE SEQUENCE [LARGE SCALE GENOMIC DNA]</scope>
    <source>
        <strain evidence="3 4">S2</strain>
    </source>
</reference>
<proteinExistence type="inferred from homology"/>
<dbReference type="PANTHER" id="PTHR22916">
    <property type="entry name" value="GLYCOSYLTRANSFERASE"/>
    <property type="match status" value="1"/>
</dbReference>
<dbReference type="EMBL" id="CP051128">
    <property type="protein sequence ID" value="QIZ10663.1"/>
    <property type="molecule type" value="Genomic_DNA"/>
</dbReference>
<dbReference type="Gene3D" id="3.90.550.10">
    <property type="entry name" value="Spore Coat Polysaccharide Biosynthesis Protein SpsA, Chain A"/>
    <property type="match status" value="1"/>
</dbReference>
<evidence type="ECO:0000313" key="3">
    <source>
        <dbReference type="EMBL" id="QIZ10663.1"/>
    </source>
</evidence>
<gene>
    <name evidence="3" type="ORF">HFZ78_31330</name>
</gene>
<dbReference type="GO" id="GO:0016758">
    <property type="term" value="F:hexosyltransferase activity"/>
    <property type="evidence" value="ECO:0007669"/>
    <property type="project" value="UniProtKB-ARBA"/>
</dbReference>
<sequence>MISIIACTNREKFVSNIIANFQKQTLREKELILVLNSSKMNFKQIERELEETKLNSQLIQFPDEMSLGECLNKGAERANFEYLGKMDDDDYYGNSYLTEAFEALTQTKAEVVGKSSFYIYFKKKQELRLYNPHHENSWIINNGQNLYKTAHFLSGATLIFKKDLLKKIAFPHVNQGEDSGFQRRCFEKHVKMYSLSKDHYVYVRSGLPHHHTSDATERMLRSRSRLVIRTPSIETFFDT</sequence>
<dbReference type="InterPro" id="IPR001173">
    <property type="entry name" value="Glyco_trans_2-like"/>
</dbReference>